<dbReference type="Proteomes" id="UP000478052">
    <property type="component" value="Unassembled WGS sequence"/>
</dbReference>
<gene>
    <name evidence="1" type="ORF">FWK35_00029976</name>
</gene>
<reference evidence="1 2" key="1">
    <citation type="submission" date="2019-08" db="EMBL/GenBank/DDBJ databases">
        <title>Whole genome of Aphis craccivora.</title>
        <authorList>
            <person name="Voronova N.V."/>
            <person name="Shulinski R.S."/>
            <person name="Bandarenka Y.V."/>
            <person name="Zhorov D.G."/>
            <person name="Warner D."/>
        </authorList>
    </citation>
    <scope>NUCLEOTIDE SEQUENCE [LARGE SCALE GENOMIC DNA]</scope>
    <source>
        <strain evidence="1">180601</strain>
        <tissue evidence="1">Whole Body</tissue>
    </source>
</reference>
<dbReference type="EMBL" id="VUJU01008337">
    <property type="protein sequence ID" value="KAF0732230.1"/>
    <property type="molecule type" value="Genomic_DNA"/>
</dbReference>
<accession>A0A6G0WXE0</accession>
<dbReference type="AlphaFoldDB" id="A0A6G0WXE0"/>
<keyword evidence="2" id="KW-1185">Reference proteome</keyword>
<proteinExistence type="predicted"/>
<evidence type="ECO:0000313" key="1">
    <source>
        <dbReference type="EMBL" id="KAF0732230.1"/>
    </source>
</evidence>
<dbReference type="OrthoDB" id="8052040at2759"/>
<protein>
    <submittedName>
        <fullName evidence="1">Retrovirus-related Pol polyprotein</fullName>
    </submittedName>
</protein>
<evidence type="ECO:0000313" key="2">
    <source>
        <dbReference type="Proteomes" id="UP000478052"/>
    </source>
</evidence>
<name>A0A6G0WXE0_APHCR</name>
<feature type="non-terminal residue" evidence="1">
    <location>
        <position position="96"/>
    </location>
</feature>
<comment type="caution">
    <text evidence="1">The sequence shown here is derived from an EMBL/GenBank/DDBJ whole genome shotgun (WGS) entry which is preliminary data.</text>
</comment>
<sequence length="96" mass="11525">MIITIVDHLNNEERKTILEICEHFSDVFHLENDYLTFTNAAEHIIRLPANQPPMYKRPYRLPQAQQMTRIYMVSVLPVVMIETRRWTKRRASDCCY</sequence>
<organism evidence="1 2">
    <name type="scientific">Aphis craccivora</name>
    <name type="common">Cowpea aphid</name>
    <dbReference type="NCBI Taxonomy" id="307492"/>
    <lineage>
        <taxon>Eukaryota</taxon>
        <taxon>Metazoa</taxon>
        <taxon>Ecdysozoa</taxon>
        <taxon>Arthropoda</taxon>
        <taxon>Hexapoda</taxon>
        <taxon>Insecta</taxon>
        <taxon>Pterygota</taxon>
        <taxon>Neoptera</taxon>
        <taxon>Paraneoptera</taxon>
        <taxon>Hemiptera</taxon>
        <taxon>Sternorrhyncha</taxon>
        <taxon>Aphidomorpha</taxon>
        <taxon>Aphidoidea</taxon>
        <taxon>Aphididae</taxon>
        <taxon>Aphidini</taxon>
        <taxon>Aphis</taxon>
        <taxon>Aphis</taxon>
    </lineage>
</organism>